<gene>
    <name evidence="1" type="primary">orf03808</name>
    <name evidence="1" type="ORF">Q903MT_gene3785</name>
</gene>
<dbReference type="AlphaFoldDB" id="A0A6B9XS30"/>
<organism evidence="1">
    <name type="scientific">Picea sitchensis</name>
    <name type="common">Sitka spruce</name>
    <name type="synonym">Pinus sitchensis</name>
    <dbReference type="NCBI Taxonomy" id="3332"/>
    <lineage>
        <taxon>Eukaryota</taxon>
        <taxon>Viridiplantae</taxon>
        <taxon>Streptophyta</taxon>
        <taxon>Embryophyta</taxon>
        <taxon>Tracheophyta</taxon>
        <taxon>Spermatophyta</taxon>
        <taxon>Pinopsida</taxon>
        <taxon>Pinidae</taxon>
        <taxon>Conifers I</taxon>
        <taxon>Pinales</taxon>
        <taxon>Pinaceae</taxon>
        <taxon>Picea</taxon>
    </lineage>
</organism>
<keyword evidence="1" id="KW-0496">Mitochondrion</keyword>
<dbReference type="EMBL" id="MK697699">
    <property type="protein sequence ID" value="QHR89763.1"/>
    <property type="molecule type" value="Genomic_DNA"/>
</dbReference>
<protein>
    <submittedName>
        <fullName evidence="1">Uncharacterized protein</fullName>
    </submittedName>
</protein>
<sequence>MTQPYPLTEVFTNICPRTLGGIKRLGKVRYSYPSRMNGMAGMIQQPYPPPYVCVYELPVHLKSYIPRTLPE</sequence>
<accession>A0A6B9XS30</accession>
<proteinExistence type="predicted"/>
<name>A0A6B9XS30_PICSI</name>
<geneLocation type="mitochondrion" evidence="1"/>
<reference evidence="1" key="1">
    <citation type="submission" date="2019-03" db="EMBL/GenBank/DDBJ databases">
        <title>Largest Complete Mitochondrial Genome of a Gymnosperm, Sitka Spruce (Picea sitchensis), Indicates Complex Physical Structure.</title>
        <authorList>
            <person name="Jackman S.D."/>
            <person name="Coombe L."/>
            <person name="Warren R."/>
            <person name="Kirk H."/>
            <person name="Trinh E."/>
            <person name="McLeod T."/>
            <person name="Pleasance S."/>
            <person name="Pandoh P."/>
            <person name="Zhao Y."/>
            <person name="Coope R."/>
            <person name="Bousquet J."/>
            <person name="Bohlmann J.C."/>
            <person name="Jones S.J.M."/>
            <person name="Birol I."/>
        </authorList>
    </citation>
    <scope>NUCLEOTIDE SEQUENCE</scope>
    <source>
        <strain evidence="1">Q903</strain>
    </source>
</reference>
<evidence type="ECO:0000313" key="1">
    <source>
        <dbReference type="EMBL" id="QHR89763.1"/>
    </source>
</evidence>